<feature type="transmembrane region" description="Helical" evidence="1">
    <location>
        <begin position="359"/>
        <end position="378"/>
    </location>
</feature>
<gene>
    <name evidence="2" type="ORF">PGAL8A_00321500</name>
</gene>
<dbReference type="VEuPathDB" id="PlasmoDB:PGAL8A_00321500"/>
<protein>
    <submittedName>
        <fullName evidence="2">Fam-e protein</fullName>
    </submittedName>
</protein>
<keyword evidence="1" id="KW-0812">Transmembrane</keyword>
<name>A0A1J1GU39_PLAGA</name>
<dbReference type="GeneID" id="39731748"/>
<accession>A0A1J1GU39</accession>
<keyword evidence="1" id="KW-1133">Transmembrane helix</keyword>
<keyword evidence="1" id="KW-0472">Membrane</keyword>
<dbReference type="Proteomes" id="UP000220797">
    <property type="component" value="Unassembled WGS sequence"/>
</dbReference>
<dbReference type="EMBL" id="CVMV01000048">
    <property type="protein sequence ID" value="CRG96002.1"/>
    <property type="molecule type" value="Genomic_DNA"/>
</dbReference>
<evidence type="ECO:0000313" key="2">
    <source>
        <dbReference type="EMBL" id="CRG96002.1"/>
    </source>
</evidence>
<dbReference type="OrthoDB" id="6362699at2759"/>
<reference evidence="2" key="1">
    <citation type="submission" date="2015-04" db="EMBL/GenBank/DDBJ databases">
        <authorList>
            <consortium name="Pathogen Informatics"/>
        </authorList>
    </citation>
    <scope>NUCLEOTIDE SEQUENCE [LARGE SCALE GENOMIC DNA]</scope>
    <source>
        <strain evidence="2">8A</strain>
    </source>
</reference>
<sequence length="379" mass="43674">MALLYNRGCDDFVGDSVTCHMAICPINRCKFETSYCPVQLNSVKVYRPSDNVSNDILKNTFKYKRYGPYKFSRIIILSNNDQDGIVFLYELNPHMDNFPIKTYLCRLRSINQMLSLCESIDPYYLDKSLSFNSYDIINEKNYPTSLKHIKNPRHQIIKSKYKDLYYKEHSCHLIKSKFVSHLRCVNYLCEKDNEVYNSCTDANYSGKLVFLYYFSYERKIKELIYLPESCFKTDNNFACTPYYCERKAINQFSLCEYKEISAIKNIETNSKSLDVIATNPKSLDVIATNPKSLDVIATNPKSLDVIATNPKSLDVIATNPKSLDVIATNPKSLDVIATNPKSLDVIATKPHNVYHQNNLSSSALFAMTFMPFLILFVFF</sequence>
<evidence type="ECO:0000313" key="3">
    <source>
        <dbReference type="Proteomes" id="UP000220797"/>
    </source>
</evidence>
<dbReference type="RefSeq" id="XP_028528810.1">
    <property type="nucleotide sequence ID" value="XM_028672238.1"/>
</dbReference>
<organism evidence="2 3">
    <name type="scientific">Plasmodium gallinaceum</name>
    <dbReference type="NCBI Taxonomy" id="5849"/>
    <lineage>
        <taxon>Eukaryota</taxon>
        <taxon>Sar</taxon>
        <taxon>Alveolata</taxon>
        <taxon>Apicomplexa</taxon>
        <taxon>Aconoidasida</taxon>
        <taxon>Haemosporida</taxon>
        <taxon>Plasmodiidae</taxon>
        <taxon>Plasmodium</taxon>
        <taxon>Plasmodium (Haemamoeba)</taxon>
    </lineage>
</organism>
<dbReference type="AlphaFoldDB" id="A0A1J1GU39"/>
<feature type="non-terminal residue" evidence="2">
    <location>
        <position position="379"/>
    </location>
</feature>
<evidence type="ECO:0000256" key="1">
    <source>
        <dbReference type="SAM" id="Phobius"/>
    </source>
</evidence>
<keyword evidence="3" id="KW-1185">Reference proteome</keyword>
<proteinExistence type="predicted"/>
<comment type="caution">
    <text evidence="2">The sequence shown here is derived from an EMBL/GenBank/DDBJ whole genome shotgun (WGS) entry which is preliminary data.</text>
</comment>